<dbReference type="Proteomes" id="UP000054166">
    <property type="component" value="Unassembled WGS sequence"/>
</dbReference>
<dbReference type="EMBL" id="KN833017">
    <property type="protein sequence ID" value="KIM78329.1"/>
    <property type="molecule type" value="Genomic_DNA"/>
</dbReference>
<evidence type="ECO:0000313" key="1">
    <source>
        <dbReference type="EMBL" id="KIM78329.1"/>
    </source>
</evidence>
<evidence type="ECO:0000313" key="2">
    <source>
        <dbReference type="Proteomes" id="UP000054166"/>
    </source>
</evidence>
<keyword evidence="2" id="KW-1185">Reference proteome</keyword>
<accession>A0A0C3FEE1</accession>
<reference evidence="2" key="2">
    <citation type="submission" date="2015-01" db="EMBL/GenBank/DDBJ databases">
        <title>Evolutionary Origins and Diversification of the Mycorrhizal Mutualists.</title>
        <authorList>
            <consortium name="DOE Joint Genome Institute"/>
            <consortium name="Mycorrhizal Genomics Consortium"/>
            <person name="Kohler A."/>
            <person name="Kuo A."/>
            <person name="Nagy L.G."/>
            <person name="Floudas D."/>
            <person name="Copeland A."/>
            <person name="Barry K.W."/>
            <person name="Cichocki N."/>
            <person name="Veneault-Fourrey C."/>
            <person name="LaButti K."/>
            <person name="Lindquist E.A."/>
            <person name="Lipzen A."/>
            <person name="Lundell T."/>
            <person name="Morin E."/>
            <person name="Murat C."/>
            <person name="Riley R."/>
            <person name="Ohm R."/>
            <person name="Sun H."/>
            <person name="Tunlid A."/>
            <person name="Henrissat B."/>
            <person name="Grigoriev I.V."/>
            <person name="Hibbett D.S."/>
            <person name="Martin F."/>
        </authorList>
    </citation>
    <scope>NUCLEOTIDE SEQUENCE [LARGE SCALE GENOMIC DNA]</scope>
    <source>
        <strain evidence="2">F 1598</strain>
    </source>
</reference>
<proteinExistence type="predicted"/>
<dbReference type="AlphaFoldDB" id="A0A0C3FEE1"/>
<dbReference type="HOGENOM" id="CLU_2016124_0_0_1"/>
<protein>
    <submittedName>
        <fullName evidence="1">Uncharacterized protein</fullName>
    </submittedName>
</protein>
<reference evidence="1 2" key="1">
    <citation type="submission" date="2014-04" db="EMBL/GenBank/DDBJ databases">
        <authorList>
            <consortium name="DOE Joint Genome Institute"/>
            <person name="Kuo A."/>
            <person name="Tarkka M."/>
            <person name="Buscot F."/>
            <person name="Kohler A."/>
            <person name="Nagy L.G."/>
            <person name="Floudas D."/>
            <person name="Copeland A."/>
            <person name="Barry K.W."/>
            <person name="Cichocki N."/>
            <person name="Veneault-Fourrey C."/>
            <person name="LaButti K."/>
            <person name="Lindquist E.A."/>
            <person name="Lipzen A."/>
            <person name="Lundell T."/>
            <person name="Morin E."/>
            <person name="Murat C."/>
            <person name="Sun H."/>
            <person name="Tunlid A."/>
            <person name="Henrissat B."/>
            <person name="Grigoriev I.V."/>
            <person name="Hibbett D.S."/>
            <person name="Martin F."/>
            <person name="Nordberg H.P."/>
            <person name="Cantor M.N."/>
            <person name="Hua S.X."/>
        </authorList>
    </citation>
    <scope>NUCLEOTIDE SEQUENCE [LARGE SCALE GENOMIC DNA]</scope>
    <source>
        <strain evidence="1 2">F 1598</strain>
    </source>
</reference>
<gene>
    <name evidence="1" type="ORF">PILCRDRAFT_595603</name>
</gene>
<sequence length="123" mass="13095">MGGNLDGSGSSFVFRCNPSGLICYIVSHVIYLPSHFDLTSLTKLTLLVAGIRQTWGAGGAGRAACVGPVSMLVIPTPMFSYSPRSRSRVPPRYFIFAEIACLSSSVCALPVILSRSNIRISIA</sequence>
<organism evidence="1 2">
    <name type="scientific">Piloderma croceum (strain F 1598)</name>
    <dbReference type="NCBI Taxonomy" id="765440"/>
    <lineage>
        <taxon>Eukaryota</taxon>
        <taxon>Fungi</taxon>
        <taxon>Dikarya</taxon>
        <taxon>Basidiomycota</taxon>
        <taxon>Agaricomycotina</taxon>
        <taxon>Agaricomycetes</taxon>
        <taxon>Agaricomycetidae</taxon>
        <taxon>Atheliales</taxon>
        <taxon>Atheliaceae</taxon>
        <taxon>Piloderma</taxon>
    </lineage>
</organism>
<dbReference type="InParanoid" id="A0A0C3FEE1"/>
<name>A0A0C3FEE1_PILCF</name>